<gene>
    <name evidence="1" type="ORF">QO014_002019</name>
</gene>
<keyword evidence="2" id="KW-1185">Reference proteome</keyword>
<dbReference type="EMBL" id="JAUSVO010000002">
    <property type="protein sequence ID" value="MDQ0437634.1"/>
    <property type="molecule type" value="Genomic_DNA"/>
</dbReference>
<protein>
    <recommendedName>
        <fullName evidence="3">DUF2442 domain-containing protein</fullName>
    </recommendedName>
</protein>
<name>A0ABU0H5Q3_9HYPH</name>
<dbReference type="InterPro" id="IPR018841">
    <property type="entry name" value="DUF2442"/>
</dbReference>
<evidence type="ECO:0000313" key="2">
    <source>
        <dbReference type="Proteomes" id="UP001241603"/>
    </source>
</evidence>
<dbReference type="Gene3D" id="3.30.2020.40">
    <property type="entry name" value="Uncharacterised protein PF10387, DUF2442"/>
    <property type="match status" value="1"/>
</dbReference>
<evidence type="ECO:0008006" key="3">
    <source>
        <dbReference type="Google" id="ProtNLM"/>
    </source>
</evidence>
<comment type="caution">
    <text evidence="1">The sequence shown here is derived from an EMBL/GenBank/DDBJ whole genome shotgun (WGS) entry which is preliminary data.</text>
</comment>
<sequence length="80" mass="8746">MTPPAIKPDPRAIDAFVTEDMILVSLADGRELSVPLAWSEKLLASSEAERANWQLVGTGEALRWPDVDEEIAVVSLMRVA</sequence>
<reference evidence="1 2" key="1">
    <citation type="submission" date="2023-07" db="EMBL/GenBank/DDBJ databases">
        <title>Genomic Encyclopedia of Type Strains, Phase IV (KMG-IV): sequencing the most valuable type-strain genomes for metagenomic binning, comparative biology and taxonomic classification.</title>
        <authorList>
            <person name="Goeker M."/>
        </authorList>
    </citation>
    <scope>NUCLEOTIDE SEQUENCE [LARGE SCALE GENOMIC DNA]</scope>
    <source>
        <strain evidence="1 2">B6-8</strain>
    </source>
</reference>
<organism evidence="1 2">
    <name type="scientific">Kaistia dalseonensis</name>
    <dbReference type="NCBI Taxonomy" id="410840"/>
    <lineage>
        <taxon>Bacteria</taxon>
        <taxon>Pseudomonadati</taxon>
        <taxon>Pseudomonadota</taxon>
        <taxon>Alphaproteobacteria</taxon>
        <taxon>Hyphomicrobiales</taxon>
        <taxon>Kaistiaceae</taxon>
        <taxon>Kaistia</taxon>
    </lineage>
</organism>
<evidence type="ECO:0000313" key="1">
    <source>
        <dbReference type="EMBL" id="MDQ0437634.1"/>
    </source>
</evidence>
<dbReference type="Proteomes" id="UP001241603">
    <property type="component" value="Unassembled WGS sequence"/>
</dbReference>
<dbReference type="Pfam" id="PF10387">
    <property type="entry name" value="DUF2442"/>
    <property type="match status" value="1"/>
</dbReference>
<dbReference type="RefSeq" id="WP_266348539.1">
    <property type="nucleotide sequence ID" value="NZ_JAPKNG010000002.1"/>
</dbReference>
<proteinExistence type="predicted"/>
<accession>A0ABU0H5Q3</accession>